<feature type="region of interest" description="Disordered" evidence="1">
    <location>
        <begin position="1"/>
        <end position="70"/>
    </location>
</feature>
<name>A0AAE0N8W7_9PEZI</name>
<evidence type="ECO:0000313" key="3">
    <source>
        <dbReference type="Proteomes" id="UP001287356"/>
    </source>
</evidence>
<proteinExistence type="predicted"/>
<dbReference type="EMBL" id="JAULSN010000004">
    <property type="protein sequence ID" value="KAK3373799.1"/>
    <property type="molecule type" value="Genomic_DNA"/>
</dbReference>
<reference evidence="2" key="2">
    <citation type="submission" date="2023-06" db="EMBL/GenBank/DDBJ databases">
        <authorList>
            <consortium name="Lawrence Berkeley National Laboratory"/>
            <person name="Haridas S."/>
            <person name="Hensen N."/>
            <person name="Bonometti L."/>
            <person name="Westerberg I."/>
            <person name="Brannstrom I.O."/>
            <person name="Guillou S."/>
            <person name="Cros-Aarteil S."/>
            <person name="Calhoun S."/>
            <person name="Kuo A."/>
            <person name="Mondo S."/>
            <person name="Pangilinan J."/>
            <person name="Riley R."/>
            <person name="Labutti K."/>
            <person name="Andreopoulos B."/>
            <person name="Lipzen A."/>
            <person name="Chen C."/>
            <person name="Yanf M."/>
            <person name="Daum C."/>
            <person name="Ng V."/>
            <person name="Clum A."/>
            <person name="Steindorff A."/>
            <person name="Ohm R."/>
            <person name="Martin F."/>
            <person name="Silar P."/>
            <person name="Natvig D."/>
            <person name="Lalanne C."/>
            <person name="Gautier V."/>
            <person name="Ament-Velasquez S.L."/>
            <person name="Kruys A."/>
            <person name="Hutchinson M.I."/>
            <person name="Powell A.J."/>
            <person name="Barry K."/>
            <person name="Miller A.N."/>
            <person name="Grigoriev I.V."/>
            <person name="Debuchy R."/>
            <person name="Gladieux P."/>
            <person name="Thoren M.H."/>
            <person name="Johannesson H."/>
        </authorList>
    </citation>
    <scope>NUCLEOTIDE SEQUENCE</scope>
    <source>
        <strain evidence="2">CBS 958.72</strain>
    </source>
</reference>
<sequence>MSHTLREVPSRMRKEETSLVDRGGSAIKEVPRARRAGEASNERNPNKTKTRRDGDGPETRPSFSLEHSLGLRRNPTPPCLPYYLWFLLFGFFFFRTSHAHTPKTRGQRGTENGRGMTKAQRWHDGMFSFPSFFCSVCDARGLGHLVVPTDYRRISLSASRASQPARPPACPGSFIIVTSTSRTKEKIG</sequence>
<evidence type="ECO:0000256" key="1">
    <source>
        <dbReference type="SAM" id="MobiDB-lite"/>
    </source>
</evidence>
<dbReference type="AlphaFoldDB" id="A0AAE0N8W7"/>
<keyword evidence="3" id="KW-1185">Reference proteome</keyword>
<gene>
    <name evidence="2" type="ORF">B0T24DRAFT_275808</name>
</gene>
<comment type="caution">
    <text evidence="2">The sequence shown here is derived from an EMBL/GenBank/DDBJ whole genome shotgun (WGS) entry which is preliminary data.</text>
</comment>
<dbReference type="Proteomes" id="UP001287356">
    <property type="component" value="Unassembled WGS sequence"/>
</dbReference>
<feature type="compositionally biased region" description="Basic and acidic residues" evidence="1">
    <location>
        <begin position="29"/>
        <end position="58"/>
    </location>
</feature>
<feature type="compositionally biased region" description="Basic and acidic residues" evidence="1">
    <location>
        <begin position="1"/>
        <end position="19"/>
    </location>
</feature>
<evidence type="ECO:0000313" key="2">
    <source>
        <dbReference type="EMBL" id="KAK3373799.1"/>
    </source>
</evidence>
<organism evidence="2 3">
    <name type="scientific">Lasiosphaeria ovina</name>
    <dbReference type="NCBI Taxonomy" id="92902"/>
    <lineage>
        <taxon>Eukaryota</taxon>
        <taxon>Fungi</taxon>
        <taxon>Dikarya</taxon>
        <taxon>Ascomycota</taxon>
        <taxon>Pezizomycotina</taxon>
        <taxon>Sordariomycetes</taxon>
        <taxon>Sordariomycetidae</taxon>
        <taxon>Sordariales</taxon>
        <taxon>Lasiosphaeriaceae</taxon>
        <taxon>Lasiosphaeria</taxon>
    </lineage>
</organism>
<protein>
    <submittedName>
        <fullName evidence="2">Uncharacterized protein</fullName>
    </submittedName>
</protein>
<reference evidence="2" key="1">
    <citation type="journal article" date="2023" name="Mol. Phylogenet. Evol.">
        <title>Genome-scale phylogeny and comparative genomics of the fungal order Sordariales.</title>
        <authorList>
            <person name="Hensen N."/>
            <person name="Bonometti L."/>
            <person name="Westerberg I."/>
            <person name="Brannstrom I.O."/>
            <person name="Guillou S."/>
            <person name="Cros-Aarteil S."/>
            <person name="Calhoun S."/>
            <person name="Haridas S."/>
            <person name="Kuo A."/>
            <person name="Mondo S."/>
            <person name="Pangilinan J."/>
            <person name="Riley R."/>
            <person name="LaButti K."/>
            <person name="Andreopoulos B."/>
            <person name="Lipzen A."/>
            <person name="Chen C."/>
            <person name="Yan M."/>
            <person name="Daum C."/>
            <person name="Ng V."/>
            <person name="Clum A."/>
            <person name="Steindorff A."/>
            <person name="Ohm R.A."/>
            <person name="Martin F."/>
            <person name="Silar P."/>
            <person name="Natvig D.O."/>
            <person name="Lalanne C."/>
            <person name="Gautier V."/>
            <person name="Ament-Velasquez S.L."/>
            <person name="Kruys A."/>
            <person name="Hutchinson M.I."/>
            <person name="Powell A.J."/>
            <person name="Barry K."/>
            <person name="Miller A.N."/>
            <person name="Grigoriev I.V."/>
            <person name="Debuchy R."/>
            <person name="Gladieux P."/>
            <person name="Hiltunen Thoren M."/>
            <person name="Johannesson H."/>
        </authorList>
    </citation>
    <scope>NUCLEOTIDE SEQUENCE</scope>
    <source>
        <strain evidence="2">CBS 958.72</strain>
    </source>
</reference>
<accession>A0AAE0N8W7</accession>